<reference evidence="2 4" key="2">
    <citation type="journal article" date="2019" name="Nat. Microbiol.">
        <title>Wide diversity of methane and short-chain alkane metabolisms in uncultured archaea.</title>
        <authorList>
            <person name="Borrel G."/>
            <person name="Adam P.S."/>
            <person name="McKay L.J."/>
            <person name="Chen L.X."/>
            <person name="Sierra-Garcia I.N."/>
            <person name="Sieber C.M."/>
            <person name="Letourneur Q."/>
            <person name="Ghozlane A."/>
            <person name="Andersen G.L."/>
            <person name="Li W.J."/>
            <person name="Hallam S.J."/>
            <person name="Muyzer G."/>
            <person name="de Oliveira V.M."/>
            <person name="Inskeep W.P."/>
            <person name="Banfield J.F."/>
            <person name="Gribaldo S."/>
        </authorList>
    </citation>
    <scope>NUCLEOTIDE SEQUENCE [LARGE SCALE GENOMIC DNA]</scope>
    <source>
        <strain evidence="2">NM4</strain>
    </source>
</reference>
<comment type="caution">
    <text evidence="1">The sequence shown here is derived from an EMBL/GenBank/DDBJ whole genome shotgun (WGS) entry which is preliminary data.</text>
</comment>
<protein>
    <recommendedName>
        <fullName evidence="5">Retroviral-like aspartic protease</fullName>
    </recommendedName>
</protein>
<dbReference type="Proteomes" id="UP000316217">
    <property type="component" value="Unassembled WGS sequence"/>
</dbReference>
<accession>A0A3R9PDZ3</accession>
<dbReference type="Gene3D" id="2.40.70.10">
    <property type="entry name" value="Acid Proteases"/>
    <property type="match status" value="1"/>
</dbReference>
<keyword evidence="3" id="KW-1185">Reference proteome</keyword>
<evidence type="ECO:0000313" key="3">
    <source>
        <dbReference type="Proteomes" id="UP000277582"/>
    </source>
</evidence>
<dbReference type="InterPro" id="IPR021109">
    <property type="entry name" value="Peptidase_aspartic_dom_sf"/>
</dbReference>
<proteinExistence type="predicted"/>
<dbReference type="Proteomes" id="UP000277582">
    <property type="component" value="Unassembled WGS sequence"/>
</dbReference>
<evidence type="ECO:0000313" key="2">
    <source>
        <dbReference type="EMBL" id="RZN63527.1"/>
    </source>
</evidence>
<dbReference type="AlphaFoldDB" id="A0A3R9PDZ3"/>
<evidence type="ECO:0000313" key="4">
    <source>
        <dbReference type="Proteomes" id="UP000316217"/>
    </source>
</evidence>
<evidence type="ECO:0008006" key="5">
    <source>
        <dbReference type="Google" id="ProtNLM"/>
    </source>
</evidence>
<name>A0A3R9PDZ3_9CREN</name>
<dbReference type="EMBL" id="RXII01000012">
    <property type="protein sequence ID" value="RZN63527.1"/>
    <property type="molecule type" value="Genomic_DNA"/>
</dbReference>
<organism evidence="1 3">
    <name type="scientific">Candidatus Methanodesulfokora washburnensis</name>
    <dbReference type="NCBI Taxonomy" id="2478471"/>
    <lineage>
        <taxon>Archaea</taxon>
        <taxon>Thermoproteota</taxon>
        <taxon>Candidatus Korarchaeia</taxon>
        <taxon>Candidatus Korarchaeia incertae sedis</taxon>
        <taxon>Candidatus Methanodesulfokora</taxon>
    </lineage>
</organism>
<gene>
    <name evidence="1" type="ORF">D6D85_16220</name>
    <name evidence="2" type="ORF">EF810_00735</name>
</gene>
<dbReference type="RefSeq" id="WP_125673000.1">
    <property type="nucleotide sequence ID" value="NZ_RCOS01000176.1"/>
</dbReference>
<sequence>MARTFKEIEIEGKRAYVLFDTGSIRSYVRSELASGIRWKTTPFRVGLGGRIYEIDEACILNCSIEGLPFDIEAHPVEELGFDERGRRIDAIIGALAMEKWALIPDPRTGGIDLTALRKREFTEYFISS</sequence>
<dbReference type="EMBL" id="RCOS01000176">
    <property type="protein sequence ID" value="RSN71407.1"/>
    <property type="molecule type" value="Genomic_DNA"/>
</dbReference>
<reference evidence="1 3" key="1">
    <citation type="submission" date="2018-10" db="EMBL/GenBank/DDBJ databases">
        <title>Co-occurring genomic capacity for anaerobic methane metabolism and dissimilatory sulfite reduction discovered in the Korarchaeota.</title>
        <authorList>
            <person name="Mckay L.J."/>
            <person name="Dlakic M."/>
            <person name="Fields M.W."/>
            <person name="Delmont T.O."/>
            <person name="Eren A.M."/>
            <person name="Jay Z.J."/>
            <person name="Klingelsmith K.B."/>
            <person name="Rusch D.B."/>
            <person name="Inskeep W.P."/>
        </authorList>
    </citation>
    <scope>NUCLEOTIDE SEQUENCE [LARGE SCALE GENOMIC DNA]</scope>
    <source>
        <strain evidence="1 3">MDKW</strain>
    </source>
</reference>
<evidence type="ECO:0000313" key="1">
    <source>
        <dbReference type="EMBL" id="RSN71407.1"/>
    </source>
</evidence>